<sequence length="763" mass="86945">MSSLPTRKGTPTASEQKTNMSNMVKDCDLDLECVNPVNDLVLFQPIRGACIRGENVAARYNLGSEFTPSSWDWIGLFTEGWSSHRNYISFHWAPSMVIDPRRKNRRSVLFKSEDFEAARTMEDNFKFLYVTSWNHVVGVSPSFRLEGAIGEYEDLCFDLMENSIERPLSTKLLAKRKFSAHELFPDNGDLHFDVLERGLRAKKPKPSLMPFTFTNPASPADICHPLKLDGDLEFELLEQLAYQQQEPMKEQEKKKDAKSTQNNFLVATTPVSKKKVLTVVRDHGTLTGNFSPERPVTDLLHLLFLYPVVRNYVENKEMSNYVENKGMSNYVENKERSVVPYQMSKPIFDINSTNTISTVTEMSRQSKSEASSPELEFPVRLPIMPAPKSVLFNTEEDAKHCSACAFGNTATSDFIRQEERADKAMNRLRDEIRSLKKQIQHAKTQKKLMAKQKDIKFRAAMERRTVLEKSVLSLKTELREVKQAVTESVMKVQWTLKPGSLSDKYLMDAFQLLQQRGYKLLVDNEGGKHALVDLSQGTSQEDGWITRSPKRISRMRTVIGNQSATIQNLVAAVIAQRQSISRHVTTMQDLRQQVATFENANKDKDRRIVEITRRVRVLLSARSKDLTNEWRLFARKIQEPAESVVVKSKVASKKVEHKKGRASSGVSKQVAKFAPYTFKKPEDTSTPVQTDASSVEYDQSALSQTAYVNEKATKTKVIRRKRPHISVKLCNTCGQSFGPEVSAHVIEEHLLFHERFGQKKIFM</sequence>
<keyword evidence="4" id="KW-1185">Reference proteome</keyword>
<keyword evidence="1" id="KW-0175">Coiled coil</keyword>
<dbReference type="EMBL" id="NEDP02004519">
    <property type="protein sequence ID" value="OWF45323.1"/>
    <property type="molecule type" value="Genomic_DNA"/>
</dbReference>
<evidence type="ECO:0000313" key="3">
    <source>
        <dbReference type="EMBL" id="OWF45323.1"/>
    </source>
</evidence>
<reference evidence="3 4" key="1">
    <citation type="journal article" date="2017" name="Nat. Ecol. Evol.">
        <title>Scallop genome provides insights into evolution of bilaterian karyotype and development.</title>
        <authorList>
            <person name="Wang S."/>
            <person name="Zhang J."/>
            <person name="Jiao W."/>
            <person name="Li J."/>
            <person name="Xun X."/>
            <person name="Sun Y."/>
            <person name="Guo X."/>
            <person name="Huan P."/>
            <person name="Dong B."/>
            <person name="Zhang L."/>
            <person name="Hu X."/>
            <person name="Sun X."/>
            <person name="Wang J."/>
            <person name="Zhao C."/>
            <person name="Wang Y."/>
            <person name="Wang D."/>
            <person name="Huang X."/>
            <person name="Wang R."/>
            <person name="Lv J."/>
            <person name="Li Y."/>
            <person name="Zhang Z."/>
            <person name="Liu B."/>
            <person name="Lu W."/>
            <person name="Hui Y."/>
            <person name="Liang J."/>
            <person name="Zhou Z."/>
            <person name="Hou R."/>
            <person name="Li X."/>
            <person name="Liu Y."/>
            <person name="Li H."/>
            <person name="Ning X."/>
            <person name="Lin Y."/>
            <person name="Zhao L."/>
            <person name="Xing Q."/>
            <person name="Dou J."/>
            <person name="Li Y."/>
            <person name="Mao J."/>
            <person name="Guo H."/>
            <person name="Dou H."/>
            <person name="Li T."/>
            <person name="Mu C."/>
            <person name="Jiang W."/>
            <person name="Fu Q."/>
            <person name="Fu X."/>
            <person name="Miao Y."/>
            <person name="Liu J."/>
            <person name="Yu Q."/>
            <person name="Li R."/>
            <person name="Liao H."/>
            <person name="Li X."/>
            <person name="Kong Y."/>
            <person name="Jiang Z."/>
            <person name="Chourrout D."/>
            <person name="Li R."/>
            <person name="Bao Z."/>
        </authorList>
    </citation>
    <scope>NUCLEOTIDE SEQUENCE [LARGE SCALE GENOMIC DNA]</scope>
    <source>
        <strain evidence="3 4">PY_sf001</strain>
    </source>
</reference>
<dbReference type="Proteomes" id="UP000242188">
    <property type="component" value="Unassembled WGS sequence"/>
</dbReference>
<evidence type="ECO:0000256" key="1">
    <source>
        <dbReference type="SAM" id="Coils"/>
    </source>
</evidence>
<feature type="coiled-coil region" evidence="1">
    <location>
        <begin position="418"/>
        <end position="452"/>
    </location>
</feature>
<evidence type="ECO:0000259" key="2">
    <source>
        <dbReference type="Pfam" id="PF17751"/>
    </source>
</evidence>
<comment type="caution">
    <text evidence="3">The sequence shown here is derived from an EMBL/GenBank/DDBJ whole genome shotgun (WGS) entry which is preliminary data.</text>
</comment>
<dbReference type="Pfam" id="PF17751">
    <property type="entry name" value="SKICH"/>
    <property type="match status" value="1"/>
</dbReference>
<organism evidence="3 4">
    <name type="scientific">Mizuhopecten yessoensis</name>
    <name type="common">Japanese scallop</name>
    <name type="synonym">Patinopecten yessoensis</name>
    <dbReference type="NCBI Taxonomy" id="6573"/>
    <lineage>
        <taxon>Eukaryota</taxon>
        <taxon>Metazoa</taxon>
        <taxon>Spiralia</taxon>
        <taxon>Lophotrochozoa</taxon>
        <taxon>Mollusca</taxon>
        <taxon>Bivalvia</taxon>
        <taxon>Autobranchia</taxon>
        <taxon>Pteriomorphia</taxon>
        <taxon>Pectinida</taxon>
        <taxon>Pectinoidea</taxon>
        <taxon>Pectinidae</taxon>
        <taxon>Mizuhopecten</taxon>
    </lineage>
</organism>
<feature type="domain" description="SKICH" evidence="2">
    <location>
        <begin position="41"/>
        <end position="144"/>
    </location>
</feature>
<proteinExistence type="predicted"/>
<name>A0A210Q9A7_MIZYE</name>
<dbReference type="AlphaFoldDB" id="A0A210Q9A7"/>
<protein>
    <submittedName>
        <fullName evidence="3">Tax1-binding protein 1-like A</fullName>
    </submittedName>
</protein>
<dbReference type="InterPro" id="IPR041611">
    <property type="entry name" value="SKICH"/>
</dbReference>
<evidence type="ECO:0000313" key="4">
    <source>
        <dbReference type="Proteomes" id="UP000242188"/>
    </source>
</evidence>
<accession>A0A210Q9A7</accession>
<dbReference type="Gene3D" id="2.60.40.2840">
    <property type="match status" value="1"/>
</dbReference>
<gene>
    <name evidence="3" type="ORF">KP79_PYT03640</name>
</gene>